<dbReference type="KEGG" id="bsen:DP114_29395"/>
<feature type="transmembrane region" description="Helical" evidence="9">
    <location>
        <begin position="357"/>
        <end position="380"/>
    </location>
</feature>
<gene>
    <name evidence="11" type="ORF">DP114_29395</name>
</gene>
<feature type="transmembrane region" description="Helical" evidence="9">
    <location>
        <begin position="324"/>
        <end position="345"/>
    </location>
</feature>
<feature type="domain" description="Peptidase M28" evidence="10">
    <location>
        <begin position="103"/>
        <end position="291"/>
    </location>
</feature>
<evidence type="ECO:0000256" key="4">
    <source>
        <dbReference type="ARBA" id="ARBA00017435"/>
    </source>
</evidence>
<feature type="transmembrane region" description="Helical" evidence="9">
    <location>
        <begin position="539"/>
        <end position="562"/>
    </location>
</feature>
<protein>
    <recommendedName>
        <fullName evidence="4">Vacuolar membrane protease</fullName>
    </recommendedName>
    <alternativeName>
        <fullName evidence="8">FXNA-related family protease 1</fullName>
    </alternativeName>
</protein>
<dbReference type="SUPFAM" id="SSF53187">
    <property type="entry name" value="Zn-dependent exopeptidases"/>
    <property type="match status" value="1"/>
</dbReference>
<evidence type="ECO:0000259" key="10">
    <source>
        <dbReference type="Pfam" id="PF04389"/>
    </source>
</evidence>
<dbReference type="AlphaFoldDB" id="A0A856ML99"/>
<dbReference type="Pfam" id="PF04389">
    <property type="entry name" value="Peptidase_M28"/>
    <property type="match status" value="1"/>
</dbReference>
<feature type="transmembrane region" description="Helical" evidence="9">
    <location>
        <begin position="454"/>
        <end position="471"/>
    </location>
</feature>
<dbReference type="PANTHER" id="PTHR12147">
    <property type="entry name" value="METALLOPEPTIDASE M28 FAMILY MEMBER"/>
    <property type="match status" value="1"/>
</dbReference>
<sequence length="767" mass="84359">MKKMKIVTFLLILFFAFIGVYQLNPPAAAPINAPLAEFSSGRAMKHLEAIAQKPHPIGSPEHTKVRDYILQELTAQGLSPTVQKTTVVNPRWGTPFVAGTVHNIIARLQGTNNTKAILVAAHYDSVPNGSGASDDGAAVVAMLETIRALRAGSPLRNDVIFLISDGEEPGLLGAKAFVDEHPWAKDVGLVLNFEARGNNGASVMFETSSDNGWLIQEFAKAATHPVANSLTYSIYKLLPNDTDLTMFKQAGFPGFNFAYLNGVIHYHTFSDNLENIDQRSLQHHGDYALALTRHFGNLDLKDTKKSDCVYFDILGLALIHYPSLWVAPLTVFVVLLFVGVVVLGFRRKQLTFSGISLGFLAFVLSIVSASLIVTLTWWMIGSLHSGYKAFPQGDTYNSQFYMLSFVALTIAITSGLYVWFRKKISIQNLTLGALLWWLIFMVLTSVYLPGASYLFTWPLLFSLVGLGFIFADNRDCAKVKRLVVLTACAIPGIILLAPTIYLVFVALTLELSFVVMVLVVLLLGLLIPHLCLMAIPNKWLLPTASILVSLSFIVLGSLTAGFDASHPKPNSIFYGLNADTRKAIWASADKQPDEWTSQFLSKDTEQTKLAEYFPTVSRKFLKSQAPVVQLTTPLIEPLSNDVRDGTRTVRMRITSPRQARIIRIYLDSNTEVLGAALNGKKIDNYTSDRTASAKEWGFNYFALPKEGIELTLAVKPSQPLKLKAVDQSDGLPEIPGKSFPARPKYMMPTGFASGVSDSTLVSKSFTF</sequence>
<dbReference type="RefSeq" id="WP_169265643.1">
    <property type="nucleotide sequence ID" value="NZ_CAWOXK010000001.1"/>
</dbReference>
<dbReference type="GO" id="GO:0005774">
    <property type="term" value="C:vacuolar membrane"/>
    <property type="evidence" value="ECO:0007669"/>
    <property type="project" value="UniProtKB-SubCell"/>
</dbReference>
<comment type="function">
    <text evidence="1">May be involved in vacuolar sorting and osmoregulation.</text>
</comment>
<dbReference type="InterPro" id="IPR045175">
    <property type="entry name" value="M28_fam"/>
</dbReference>
<dbReference type="EMBL" id="CP030118">
    <property type="protein sequence ID" value="QDL11468.1"/>
    <property type="molecule type" value="Genomic_DNA"/>
</dbReference>
<feature type="transmembrane region" description="Helical" evidence="9">
    <location>
        <begin position="483"/>
        <end position="507"/>
    </location>
</feature>
<dbReference type="GO" id="GO:0006508">
    <property type="term" value="P:proteolysis"/>
    <property type="evidence" value="ECO:0007669"/>
    <property type="project" value="InterPro"/>
</dbReference>
<organism evidence="11 12">
    <name type="scientific">Brasilonema sennae CENA114</name>
    <dbReference type="NCBI Taxonomy" id="415709"/>
    <lineage>
        <taxon>Bacteria</taxon>
        <taxon>Bacillati</taxon>
        <taxon>Cyanobacteriota</taxon>
        <taxon>Cyanophyceae</taxon>
        <taxon>Nostocales</taxon>
        <taxon>Scytonemataceae</taxon>
        <taxon>Brasilonema</taxon>
        <taxon>Bromeliae group (in: Brasilonema)</taxon>
    </lineage>
</organism>
<evidence type="ECO:0000313" key="11">
    <source>
        <dbReference type="EMBL" id="QDL11468.1"/>
    </source>
</evidence>
<evidence type="ECO:0000313" key="12">
    <source>
        <dbReference type="Proteomes" id="UP000503129"/>
    </source>
</evidence>
<dbReference type="PANTHER" id="PTHR12147:SF58">
    <property type="entry name" value="VACUOLAR MEMBRANE PROTEASE"/>
    <property type="match status" value="1"/>
</dbReference>
<proteinExistence type="inferred from homology"/>
<accession>A0A856ML99</accession>
<keyword evidence="6 9" id="KW-1133">Transmembrane helix</keyword>
<keyword evidence="5" id="KW-0926">Vacuole</keyword>
<evidence type="ECO:0000256" key="2">
    <source>
        <dbReference type="ARBA" id="ARBA00004128"/>
    </source>
</evidence>
<evidence type="ECO:0000256" key="1">
    <source>
        <dbReference type="ARBA" id="ARBA00003273"/>
    </source>
</evidence>
<feature type="transmembrane region" description="Helical" evidence="9">
    <location>
        <begin position="429"/>
        <end position="448"/>
    </location>
</feature>
<keyword evidence="7" id="KW-0325">Glycoprotein</keyword>
<keyword evidence="12" id="KW-1185">Reference proteome</keyword>
<dbReference type="InterPro" id="IPR007484">
    <property type="entry name" value="Peptidase_M28"/>
</dbReference>
<dbReference type="Gene3D" id="3.40.630.10">
    <property type="entry name" value="Zn peptidases"/>
    <property type="match status" value="1"/>
</dbReference>
<dbReference type="Proteomes" id="UP000503129">
    <property type="component" value="Chromosome"/>
</dbReference>
<comment type="subcellular location">
    <subcellularLocation>
        <location evidence="2">Vacuole membrane</location>
        <topology evidence="2">Multi-pass membrane protein</topology>
    </subcellularLocation>
</comment>
<dbReference type="GO" id="GO:0008235">
    <property type="term" value="F:metalloexopeptidase activity"/>
    <property type="evidence" value="ECO:0007669"/>
    <property type="project" value="InterPro"/>
</dbReference>
<keyword evidence="9" id="KW-0812">Transmembrane</keyword>
<evidence type="ECO:0000256" key="3">
    <source>
        <dbReference type="ARBA" id="ARBA00010918"/>
    </source>
</evidence>
<comment type="similarity">
    <text evidence="3">Belongs to the peptidase M28 family.</text>
</comment>
<reference evidence="11 12" key="1">
    <citation type="submission" date="2018-06" db="EMBL/GenBank/DDBJ databases">
        <title>Comparative genomics of Brasilonema spp. strains.</title>
        <authorList>
            <person name="Alvarenga D.O."/>
            <person name="Fiore M.F."/>
            <person name="Varani A.M."/>
        </authorList>
    </citation>
    <scope>NUCLEOTIDE SEQUENCE [LARGE SCALE GENOMIC DNA]</scope>
    <source>
        <strain evidence="11 12">CENA114</strain>
    </source>
</reference>
<evidence type="ECO:0000256" key="5">
    <source>
        <dbReference type="ARBA" id="ARBA00022554"/>
    </source>
</evidence>
<evidence type="ECO:0000256" key="6">
    <source>
        <dbReference type="ARBA" id="ARBA00022989"/>
    </source>
</evidence>
<evidence type="ECO:0000256" key="9">
    <source>
        <dbReference type="SAM" id="Phobius"/>
    </source>
</evidence>
<evidence type="ECO:0000256" key="7">
    <source>
        <dbReference type="ARBA" id="ARBA00023180"/>
    </source>
</evidence>
<feature type="transmembrane region" description="Helical" evidence="9">
    <location>
        <begin position="400"/>
        <end position="420"/>
    </location>
</feature>
<name>A0A856ML99_9CYAN</name>
<feature type="transmembrane region" description="Helical" evidence="9">
    <location>
        <begin position="513"/>
        <end position="532"/>
    </location>
</feature>
<evidence type="ECO:0000256" key="8">
    <source>
        <dbReference type="ARBA" id="ARBA00031512"/>
    </source>
</evidence>
<keyword evidence="9" id="KW-0472">Membrane</keyword>